<dbReference type="AlphaFoldDB" id="A0A6L3B2A2"/>
<evidence type="ECO:0000313" key="1">
    <source>
        <dbReference type="EMBL" id="KAA0686199.1"/>
    </source>
</evidence>
<dbReference type="EMBL" id="QOKV01000005">
    <property type="protein sequence ID" value="KAA0686199.1"/>
    <property type="molecule type" value="Genomic_DNA"/>
</dbReference>
<sequence length="109" mass="12269">MYSELYDVEWVDLDPDDPDTDDWNASGPYGFELEVRWDAEGWGPAYSWYVRGPVGAPGTAATDCWDSGWSPCLDKAWHDAEEALDRLAPRYRAWVLEHGDTVQTGEAVA</sequence>
<accession>A0A6L3B2A2</accession>
<gene>
    <name evidence="1" type="ORF">DS837_10905</name>
</gene>
<dbReference type="Proteomes" id="UP000476837">
    <property type="component" value="Unassembled WGS sequence"/>
</dbReference>
<name>A0A6L3B2A2_AZOBR</name>
<evidence type="ECO:0000313" key="2">
    <source>
        <dbReference type="Proteomes" id="UP000476837"/>
    </source>
</evidence>
<proteinExistence type="predicted"/>
<comment type="caution">
    <text evidence="1">The sequence shown here is derived from an EMBL/GenBank/DDBJ whole genome shotgun (WGS) entry which is preliminary data.</text>
</comment>
<protein>
    <submittedName>
        <fullName evidence="1">Uncharacterized protein</fullName>
    </submittedName>
</protein>
<dbReference type="RefSeq" id="WP_149164772.1">
    <property type="nucleotide sequence ID" value="NZ_QOKV01000005.1"/>
</dbReference>
<reference evidence="1 2" key="1">
    <citation type="submission" date="2018-07" db="EMBL/GenBank/DDBJ databases">
        <title>Genome sequence of Roseomonas fauriae ATCC 49958.</title>
        <authorList>
            <person name="Sant'Anna F.H."/>
            <person name="Baldani J.I."/>
            <person name="Zilli J.E."/>
            <person name="Reis V.M."/>
            <person name="Hartmann A."/>
            <person name="Cruz L."/>
            <person name="de Souza E.M."/>
            <person name="de Oliveira Pedrosa F."/>
            <person name="Passaglia L.M.P."/>
        </authorList>
    </citation>
    <scope>NUCLEOTIDE SEQUENCE [LARGE SCALE GENOMIC DNA]</scope>
    <source>
        <strain evidence="1 2">ATCC 49958</strain>
    </source>
</reference>
<organism evidence="1 2">
    <name type="scientific">Azospirillum brasilense</name>
    <dbReference type="NCBI Taxonomy" id="192"/>
    <lineage>
        <taxon>Bacteria</taxon>
        <taxon>Pseudomonadati</taxon>
        <taxon>Pseudomonadota</taxon>
        <taxon>Alphaproteobacteria</taxon>
        <taxon>Rhodospirillales</taxon>
        <taxon>Azospirillaceae</taxon>
        <taxon>Azospirillum</taxon>
    </lineage>
</organism>